<name>A0A833W346_9HYME</name>
<feature type="region of interest" description="Disordered" evidence="2">
    <location>
        <begin position="160"/>
        <end position="190"/>
    </location>
</feature>
<proteinExistence type="predicted"/>
<evidence type="ECO:0000313" key="4">
    <source>
        <dbReference type="Proteomes" id="UP000655588"/>
    </source>
</evidence>
<dbReference type="AlphaFoldDB" id="A0A833W346"/>
<accession>A0A833W346</accession>
<feature type="compositionally biased region" description="Basic and acidic residues" evidence="2">
    <location>
        <begin position="169"/>
        <end position="183"/>
    </location>
</feature>
<dbReference type="EMBL" id="WNWW01000727">
    <property type="protein sequence ID" value="KAF3422382.1"/>
    <property type="molecule type" value="Genomic_DNA"/>
</dbReference>
<feature type="compositionally biased region" description="Polar residues" evidence="2">
    <location>
        <begin position="92"/>
        <end position="106"/>
    </location>
</feature>
<evidence type="ECO:0000256" key="2">
    <source>
        <dbReference type="SAM" id="MobiDB-lite"/>
    </source>
</evidence>
<dbReference type="Proteomes" id="UP000655588">
    <property type="component" value="Unassembled WGS sequence"/>
</dbReference>
<sequence length="285" mass="32194">MLYKNIISIPNVQYNIHKYINSTPHSNALDEEQRAQKALHLLRARDRRIAFLEKRVAELEDVAGNLHEEFTLRNSSRASTLERAVVPDPSRSGRSSRTGNCERSNCNLEDVDSTQLDDVGASVPRLSLSKSSMSSSSIVPRDISSIDLVREKRKRFTADASFSNVGDASGKDPDPHRRSETKVETASSERFVDVDEKSNRDGRSVCVNEIKKRERLTASVGKGRESRLSRMSSSVPWIRARHSFRKKLKNGKRTKELSSGDGRQTFAPFRIVLCNEIYWLTSRSV</sequence>
<evidence type="ECO:0000313" key="3">
    <source>
        <dbReference type="EMBL" id="KAF3422382.1"/>
    </source>
</evidence>
<reference evidence="3" key="1">
    <citation type="submission" date="2019-11" db="EMBL/GenBank/DDBJ databases">
        <title>The nuclear and mitochondrial genomes of Frieseomelitta varia - a highly eusocial stingless bee (Meliponini) with a permanently sterile worker caste.</title>
        <authorList>
            <person name="Freitas F.C.P."/>
            <person name="Lourenco A.P."/>
            <person name="Nunes F.M.F."/>
            <person name="Paschoal A.R."/>
            <person name="Abreu F.C.P."/>
            <person name="Barbin F.O."/>
            <person name="Bataglia L."/>
            <person name="Cardoso-Junior C.A.M."/>
            <person name="Cervoni M.S."/>
            <person name="Silva S.R."/>
            <person name="Dalarmi F."/>
            <person name="Del Lama M.A."/>
            <person name="Depintor T.S."/>
            <person name="Ferreira K.M."/>
            <person name="Goria P.S."/>
            <person name="Jaskot M.C."/>
            <person name="Lago D.C."/>
            <person name="Luna-Lucena D."/>
            <person name="Moda L.M."/>
            <person name="Nascimento L."/>
            <person name="Pedrino M."/>
            <person name="Rabico F.O."/>
            <person name="Sanches F.C."/>
            <person name="Santos D.E."/>
            <person name="Santos C.G."/>
            <person name="Vieira J."/>
            <person name="Lopes T.F."/>
            <person name="Barchuk A.R."/>
            <person name="Hartfelder K."/>
            <person name="Simoes Z.L.P."/>
            <person name="Bitondi M.M.G."/>
            <person name="Pinheiro D.G."/>
        </authorList>
    </citation>
    <scope>NUCLEOTIDE SEQUENCE</scope>
    <source>
        <strain evidence="3">USP_RPSP 00005682</strain>
        <tissue evidence="3">Whole individual</tissue>
    </source>
</reference>
<organism evidence="3 4">
    <name type="scientific">Frieseomelitta varia</name>
    <dbReference type="NCBI Taxonomy" id="561572"/>
    <lineage>
        <taxon>Eukaryota</taxon>
        <taxon>Metazoa</taxon>
        <taxon>Ecdysozoa</taxon>
        <taxon>Arthropoda</taxon>
        <taxon>Hexapoda</taxon>
        <taxon>Insecta</taxon>
        <taxon>Pterygota</taxon>
        <taxon>Neoptera</taxon>
        <taxon>Endopterygota</taxon>
        <taxon>Hymenoptera</taxon>
        <taxon>Apocrita</taxon>
        <taxon>Aculeata</taxon>
        <taxon>Apoidea</taxon>
        <taxon>Anthophila</taxon>
        <taxon>Apidae</taxon>
        <taxon>Frieseomelitta</taxon>
    </lineage>
</organism>
<comment type="caution">
    <text evidence="3">The sequence shown here is derived from an EMBL/GenBank/DDBJ whole genome shotgun (WGS) entry which is preliminary data.</text>
</comment>
<keyword evidence="4" id="KW-1185">Reference proteome</keyword>
<keyword evidence="1" id="KW-0175">Coiled coil</keyword>
<feature type="coiled-coil region" evidence="1">
    <location>
        <begin position="42"/>
        <end position="69"/>
    </location>
</feature>
<gene>
    <name evidence="3" type="ORF">E2986_11594</name>
</gene>
<feature type="region of interest" description="Disordered" evidence="2">
    <location>
        <begin position="78"/>
        <end position="106"/>
    </location>
</feature>
<protein>
    <submittedName>
        <fullName evidence="3">Uncharacterized protein</fullName>
    </submittedName>
</protein>
<evidence type="ECO:0000256" key="1">
    <source>
        <dbReference type="SAM" id="Coils"/>
    </source>
</evidence>